<evidence type="ECO:0000313" key="5">
    <source>
        <dbReference type="Proteomes" id="UP001596380"/>
    </source>
</evidence>
<gene>
    <name evidence="4" type="ORF">ACFQKB_28605</name>
</gene>
<dbReference type="PANTHER" id="PTHR30055:SF209">
    <property type="entry name" value="POSSIBLE TRANSCRIPTIONAL REGULATORY PROTEIN (PROBABLY TETR-FAMILY)"/>
    <property type="match status" value="1"/>
</dbReference>
<evidence type="ECO:0000256" key="2">
    <source>
        <dbReference type="PROSITE-ProRule" id="PRU00335"/>
    </source>
</evidence>
<comment type="caution">
    <text evidence="4">The sequence shown here is derived from an EMBL/GenBank/DDBJ whole genome shotgun (WGS) entry which is preliminary data.</text>
</comment>
<dbReference type="InterPro" id="IPR001647">
    <property type="entry name" value="HTH_TetR"/>
</dbReference>
<dbReference type="PRINTS" id="PR00455">
    <property type="entry name" value="HTHTETR"/>
</dbReference>
<feature type="DNA-binding region" description="H-T-H motif" evidence="2">
    <location>
        <begin position="52"/>
        <end position="71"/>
    </location>
</feature>
<evidence type="ECO:0000256" key="1">
    <source>
        <dbReference type="ARBA" id="ARBA00023125"/>
    </source>
</evidence>
<evidence type="ECO:0000259" key="3">
    <source>
        <dbReference type="PROSITE" id="PS50977"/>
    </source>
</evidence>
<reference evidence="5" key="1">
    <citation type="journal article" date="2019" name="Int. J. Syst. Evol. Microbiol.">
        <title>The Global Catalogue of Microorganisms (GCM) 10K type strain sequencing project: providing services to taxonomists for standard genome sequencing and annotation.</title>
        <authorList>
            <consortium name="The Broad Institute Genomics Platform"/>
            <consortium name="The Broad Institute Genome Sequencing Center for Infectious Disease"/>
            <person name="Wu L."/>
            <person name="Ma J."/>
        </authorList>
    </citation>
    <scope>NUCLEOTIDE SEQUENCE [LARGE SCALE GENOMIC DNA]</scope>
    <source>
        <strain evidence="5">JCM 3369</strain>
    </source>
</reference>
<dbReference type="PROSITE" id="PS50977">
    <property type="entry name" value="HTH_TETR_2"/>
    <property type="match status" value="1"/>
</dbReference>
<dbReference type="Pfam" id="PF00440">
    <property type="entry name" value="TetR_N"/>
    <property type="match status" value="1"/>
</dbReference>
<sequence>MEKSEPVRPDLGWRLPIAGAAAPERADAARNRRKILAVAEEIVATRGVDALTMNEVAAAAGVGVGTVYRRFGDLAGLIAAVMDERERQLQEACLTGAPPLGPDASPADRIKGFLHAYADLLDNYAPLMAVAEATSPTGRYRGGAYAVHHVHLARLVAEARPDLDAHYFADALLAPLSAGMFVHHRQEQGMALARVKAGLDRLVDGILSGPEAERTGAGG</sequence>
<accession>A0ABW2CR24</accession>
<dbReference type="EMBL" id="JBHSXS010000021">
    <property type="protein sequence ID" value="MFC6883750.1"/>
    <property type="molecule type" value="Genomic_DNA"/>
</dbReference>
<name>A0ABW2CR24_9ACTN</name>
<organism evidence="4 5">
    <name type="scientific">Actinomadura yumaensis</name>
    <dbReference type="NCBI Taxonomy" id="111807"/>
    <lineage>
        <taxon>Bacteria</taxon>
        <taxon>Bacillati</taxon>
        <taxon>Actinomycetota</taxon>
        <taxon>Actinomycetes</taxon>
        <taxon>Streptosporangiales</taxon>
        <taxon>Thermomonosporaceae</taxon>
        <taxon>Actinomadura</taxon>
    </lineage>
</organism>
<protein>
    <submittedName>
        <fullName evidence="4">TetR/AcrR family transcriptional regulator</fullName>
    </submittedName>
</protein>
<dbReference type="SUPFAM" id="SSF46689">
    <property type="entry name" value="Homeodomain-like"/>
    <property type="match status" value="1"/>
</dbReference>
<dbReference type="InterPro" id="IPR009057">
    <property type="entry name" value="Homeodomain-like_sf"/>
</dbReference>
<dbReference type="Gene3D" id="1.10.357.10">
    <property type="entry name" value="Tetracycline Repressor, domain 2"/>
    <property type="match status" value="1"/>
</dbReference>
<keyword evidence="5" id="KW-1185">Reference proteome</keyword>
<dbReference type="InterPro" id="IPR050109">
    <property type="entry name" value="HTH-type_TetR-like_transc_reg"/>
</dbReference>
<evidence type="ECO:0000313" key="4">
    <source>
        <dbReference type="EMBL" id="MFC6883750.1"/>
    </source>
</evidence>
<proteinExistence type="predicted"/>
<dbReference type="Proteomes" id="UP001596380">
    <property type="component" value="Unassembled WGS sequence"/>
</dbReference>
<keyword evidence="1 2" id="KW-0238">DNA-binding</keyword>
<feature type="domain" description="HTH tetR-type" evidence="3">
    <location>
        <begin position="29"/>
        <end position="89"/>
    </location>
</feature>
<dbReference type="PANTHER" id="PTHR30055">
    <property type="entry name" value="HTH-TYPE TRANSCRIPTIONAL REGULATOR RUTR"/>
    <property type="match status" value="1"/>
</dbReference>